<dbReference type="EMBL" id="CAMXCT020000726">
    <property type="protein sequence ID" value="CAL1135942.1"/>
    <property type="molecule type" value="Genomic_DNA"/>
</dbReference>
<evidence type="ECO:0000256" key="2">
    <source>
        <dbReference type="ARBA" id="ARBA00004687"/>
    </source>
</evidence>
<dbReference type="GO" id="GO:0006506">
    <property type="term" value="P:GPI anchor biosynthetic process"/>
    <property type="evidence" value="ECO:0007669"/>
    <property type="project" value="UniProtKB-KW"/>
</dbReference>
<evidence type="ECO:0000256" key="7">
    <source>
        <dbReference type="ARBA" id="ARBA00022989"/>
    </source>
</evidence>
<feature type="transmembrane region" description="Helical" evidence="9">
    <location>
        <begin position="236"/>
        <end position="260"/>
    </location>
</feature>
<comment type="caution">
    <text evidence="10">The sequence shown here is derived from an EMBL/GenBank/DDBJ whole genome shotgun (WGS) entry which is preliminary data.</text>
</comment>
<dbReference type="PANTHER" id="PTHR13121:SF0">
    <property type="entry name" value="PHOSPHATIDYLINOSITOL GLYCAN ANCHOR BIOSYNTHESIS CLASS U PROTEIN"/>
    <property type="match status" value="1"/>
</dbReference>
<dbReference type="Proteomes" id="UP001152797">
    <property type="component" value="Unassembled WGS sequence"/>
</dbReference>
<evidence type="ECO:0000256" key="4">
    <source>
        <dbReference type="ARBA" id="ARBA00022502"/>
    </source>
</evidence>
<keyword evidence="12" id="KW-1185">Reference proteome</keyword>
<feature type="transmembrane region" description="Helical" evidence="9">
    <location>
        <begin position="137"/>
        <end position="156"/>
    </location>
</feature>
<reference evidence="10" key="1">
    <citation type="submission" date="2022-10" db="EMBL/GenBank/DDBJ databases">
        <authorList>
            <person name="Chen Y."/>
            <person name="Dougan E. K."/>
            <person name="Chan C."/>
            <person name="Rhodes N."/>
            <person name="Thang M."/>
        </authorList>
    </citation>
    <scope>NUCLEOTIDE SEQUENCE</scope>
</reference>
<evidence type="ECO:0000256" key="5">
    <source>
        <dbReference type="ARBA" id="ARBA00022692"/>
    </source>
</evidence>
<evidence type="ECO:0000256" key="8">
    <source>
        <dbReference type="ARBA" id="ARBA00023136"/>
    </source>
</evidence>
<feature type="transmembrane region" description="Helical" evidence="9">
    <location>
        <begin position="300"/>
        <end position="318"/>
    </location>
</feature>
<dbReference type="AlphaFoldDB" id="A0A9P1FQB7"/>
<dbReference type="OrthoDB" id="549017at2759"/>
<reference evidence="11" key="2">
    <citation type="submission" date="2024-04" db="EMBL/GenBank/DDBJ databases">
        <authorList>
            <person name="Chen Y."/>
            <person name="Shah S."/>
            <person name="Dougan E. K."/>
            <person name="Thang M."/>
            <person name="Chan C."/>
        </authorList>
    </citation>
    <scope>NUCLEOTIDE SEQUENCE [LARGE SCALE GENOMIC DNA]</scope>
</reference>
<proteinExistence type="inferred from homology"/>
<gene>
    <name evidence="10" type="ORF">C1SCF055_LOCUS10246</name>
</gene>
<comment type="subcellular location">
    <subcellularLocation>
        <location evidence="1">Endoplasmic reticulum membrane</location>
        <topology evidence="1">Multi-pass membrane protein</topology>
    </subcellularLocation>
</comment>
<evidence type="ECO:0000313" key="10">
    <source>
        <dbReference type="EMBL" id="CAI3982567.1"/>
    </source>
</evidence>
<accession>A0A9P1FQB7</accession>
<dbReference type="PANTHER" id="PTHR13121">
    <property type="entry name" value="GPI TRANSAMIDASE COMPONENT PIG-U"/>
    <property type="match status" value="1"/>
</dbReference>
<evidence type="ECO:0000256" key="1">
    <source>
        <dbReference type="ARBA" id="ARBA00004477"/>
    </source>
</evidence>
<keyword evidence="5 9" id="KW-0812">Transmembrane</keyword>
<name>A0A9P1FQB7_9DINO</name>
<feature type="transmembrane region" description="Helical" evidence="9">
    <location>
        <begin position="406"/>
        <end position="426"/>
    </location>
</feature>
<organism evidence="10">
    <name type="scientific">Cladocopium goreaui</name>
    <dbReference type="NCBI Taxonomy" id="2562237"/>
    <lineage>
        <taxon>Eukaryota</taxon>
        <taxon>Sar</taxon>
        <taxon>Alveolata</taxon>
        <taxon>Dinophyceae</taxon>
        <taxon>Suessiales</taxon>
        <taxon>Symbiodiniaceae</taxon>
        <taxon>Cladocopium</taxon>
    </lineage>
</organism>
<keyword evidence="6" id="KW-0256">Endoplasmic reticulum</keyword>
<dbReference type="Pfam" id="PF06728">
    <property type="entry name" value="PIG-U"/>
    <property type="match status" value="1"/>
</dbReference>
<feature type="transmembrane region" description="Helical" evidence="9">
    <location>
        <begin position="186"/>
        <end position="208"/>
    </location>
</feature>
<evidence type="ECO:0000256" key="9">
    <source>
        <dbReference type="SAM" id="Phobius"/>
    </source>
</evidence>
<comment type="pathway">
    <text evidence="2">Glycolipid biosynthesis; glycosylphosphatidylinositol-anchor biosynthesis.</text>
</comment>
<sequence length="472" mass="51992">MWIGSAVGIALRYALYFAGAPAMLEEHLELNSPITSHLRLKEGLFLLHQSISPYAGDTCHYPPLLLLFLERLDQVSPLAVFSFLVLLDLATALLLRQLAVLYRVARRAAGAGWAEASRKMESTPAVAEDIEEVLSPAFVGLFYLLNPLTIASCVALSIQNLQHFMFTLAIVAAAAGRGGFSAIAVALSLYVCPFTSILLLLPCAALAWQQSRKAREQSGDPEYLPSWQQKLVNCGFIAYCVIFTAMTLGLFACLLGASAASMGGELQFFEACFVSVMAVRDLTPNTGLFWYMFTEVFQRYYQLFIFAFHAHILFYSVPLHLRLGCYGPTGPFIHCGAALGMISLFRPYPTASDYGLMLSAMLVQAELIKESQEYFAFLLSGVMFGLSMVPTMVAVWLGRNAGNANYLYNMTLVVNVFGSLTLSQWVRAGMRLRKRQHQLSYFRKVVLDIVDEVVADPKAAKEKALGADAAVR</sequence>
<keyword evidence="8 9" id="KW-0472">Membrane</keyword>
<evidence type="ECO:0000313" key="11">
    <source>
        <dbReference type="EMBL" id="CAL1135942.1"/>
    </source>
</evidence>
<protein>
    <submittedName>
        <fullName evidence="10">Uncharacterized protein</fullName>
    </submittedName>
</protein>
<keyword evidence="7 9" id="KW-1133">Transmembrane helix</keyword>
<evidence type="ECO:0000256" key="6">
    <source>
        <dbReference type="ARBA" id="ARBA00022824"/>
    </source>
</evidence>
<feature type="transmembrane region" description="Helical" evidence="9">
    <location>
        <begin position="375"/>
        <end position="394"/>
    </location>
</feature>
<evidence type="ECO:0000313" key="12">
    <source>
        <dbReference type="Proteomes" id="UP001152797"/>
    </source>
</evidence>
<dbReference type="GO" id="GO:0016255">
    <property type="term" value="P:attachment of GPI anchor to protein"/>
    <property type="evidence" value="ECO:0007669"/>
    <property type="project" value="InterPro"/>
</dbReference>
<dbReference type="EMBL" id="CAMXCT030000726">
    <property type="protein sequence ID" value="CAL4769879.1"/>
    <property type="molecule type" value="Genomic_DNA"/>
</dbReference>
<feature type="transmembrane region" description="Helical" evidence="9">
    <location>
        <begin position="325"/>
        <end position="345"/>
    </location>
</feature>
<dbReference type="EMBL" id="CAMXCT010000726">
    <property type="protein sequence ID" value="CAI3982567.1"/>
    <property type="molecule type" value="Genomic_DNA"/>
</dbReference>
<evidence type="ECO:0000256" key="3">
    <source>
        <dbReference type="ARBA" id="ARBA00010026"/>
    </source>
</evidence>
<keyword evidence="4" id="KW-0337">GPI-anchor biosynthesis</keyword>
<feature type="transmembrane region" description="Helical" evidence="9">
    <location>
        <begin position="75"/>
        <end position="95"/>
    </location>
</feature>
<dbReference type="GO" id="GO:0042765">
    <property type="term" value="C:GPI-anchor transamidase complex"/>
    <property type="evidence" value="ECO:0007669"/>
    <property type="project" value="InterPro"/>
</dbReference>
<dbReference type="InterPro" id="IPR009600">
    <property type="entry name" value="PIG-U"/>
</dbReference>
<comment type="similarity">
    <text evidence="3">Belongs to the PIGU family.</text>
</comment>